<protein>
    <submittedName>
        <fullName evidence="1">Uncharacterized protein</fullName>
    </submittedName>
</protein>
<dbReference type="RefSeq" id="WP_074229164.1">
    <property type="nucleotide sequence ID" value="NZ_FSRQ01000001.1"/>
</dbReference>
<proteinExistence type="predicted"/>
<organism evidence="1 2">
    <name type="scientific">Chryseobacterium scophthalmum</name>
    <dbReference type="NCBI Taxonomy" id="59733"/>
    <lineage>
        <taxon>Bacteria</taxon>
        <taxon>Pseudomonadati</taxon>
        <taxon>Bacteroidota</taxon>
        <taxon>Flavobacteriia</taxon>
        <taxon>Flavobacteriales</taxon>
        <taxon>Weeksellaceae</taxon>
        <taxon>Chryseobacterium group</taxon>
        <taxon>Chryseobacterium</taxon>
    </lineage>
</organism>
<keyword evidence="2" id="KW-1185">Reference proteome</keyword>
<dbReference type="OrthoDB" id="981519at2"/>
<evidence type="ECO:0000313" key="1">
    <source>
        <dbReference type="EMBL" id="SIN89729.1"/>
    </source>
</evidence>
<dbReference type="STRING" id="59733.SAMN05421769_0946"/>
<reference evidence="2" key="1">
    <citation type="submission" date="2016-12" db="EMBL/GenBank/DDBJ databases">
        <authorList>
            <person name="Varghese N."/>
            <person name="Submissions S."/>
        </authorList>
    </citation>
    <scope>NUCLEOTIDE SEQUENCE [LARGE SCALE GENOMIC DNA]</scope>
    <source>
        <strain evidence="2">DSM 16779</strain>
    </source>
</reference>
<sequence>MNRKIDIQEIIDFITFNLPKESNLKTNLNTIKFGKWESKAYYKFVDSTGANKPGSKWQFKENIILEHPKYKTIVLDILQDDQLGGIEFIKFI</sequence>
<gene>
    <name evidence="1" type="ORF">SAMN05421769_0946</name>
</gene>
<dbReference type="AlphaFoldDB" id="A0A1N6F3B0"/>
<evidence type="ECO:0000313" key="2">
    <source>
        <dbReference type="Proteomes" id="UP000184782"/>
    </source>
</evidence>
<dbReference type="EMBL" id="FSRQ01000001">
    <property type="protein sequence ID" value="SIN89729.1"/>
    <property type="molecule type" value="Genomic_DNA"/>
</dbReference>
<accession>A0A1N6F3B0</accession>
<name>A0A1N6F3B0_9FLAO</name>
<dbReference type="Proteomes" id="UP000184782">
    <property type="component" value="Unassembled WGS sequence"/>
</dbReference>